<dbReference type="Proteomes" id="UP000245942">
    <property type="component" value="Unassembled WGS sequence"/>
</dbReference>
<dbReference type="InterPro" id="IPR016167">
    <property type="entry name" value="FAD-bd_PCMH_sub1"/>
</dbReference>
<dbReference type="PANTHER" id="PTHR42973:SF13">
    <property type="entry name" value="FAD-BINDING PCMH-TYPE DOMAIN-CONTAINING PROTEIN"/>
    <property type="match status" value="1"/>
</dbReference>
<dbReference type="PROSITE" id="PS51387">
    <property type="entry name" value="FAD_PCMH"/>
    <property type="match status" value="1"/>
</dbReference>
<keyword evidence="3" id="KW-0274">FAD</keyword>
<evidence type="ECO:0000256" key="3">
    <source>
        <dbReference type="ARBA" id="ARBA00022827"/>
    </source>
</evidence>
<dbReference type="InterPro" id="IPR016166">
    <property type="entry name" value="FAD-bd_PCMH"/>
</dbReference>
<dbReference type="InterPro" id="IPR050416">
    <property type="entry name" value="FAD-linked_Oxidoreductase"/>
</dbReference>
<dbReference type="GeneID" id="37017223"/>
<sequence length="503" mass="53029">MTSPITLRVLAQLILFCSIAFSVNTTASPAISSLPLQSRGAVNTTSLHACAALSLSSSASSLVVTPFTFFDLADQHYMITSSQVSTCTVQPATAQDLAATLKTIAAKRAKFAVVAGGHTGNQGFSSTDGVLISLEKFNEISLDKNTQQVTYGAGVTWDTVYNTLEGTGYNVVGGRVAGVGVGGYHTGGGGYSWLSNQFGLAADNLISVDMVLPNGTLATASESNNADLFWAIRGGGNRFGIVYSFTVKAHPQPAQVYGGYRIAIGDANVQKVISATAKFAANNTASAAQIITTLNSELGIPRAIVLAYYPGTSAPAGSLDAFDGISWLIDGWKVQTFSSLVSSIPSNLQKGQRGGFESFAVKTLSVPMLQYIAKTVATLGKSHSATLTSIEVEPFASTLPGMAKSAAWDHSSNAWPQAIYFAWTSSADDVYWRKQLVDLGKTLTAMAQAEGQDLSDAYLYPNYAGAGTALSAMYPPENLARLKTLRAEIDPQNVMGLTTWFDF</sequence>
<comment type="similarity">
    <text evidence="1">Belongs to the oxygen-dependent FAD-linked oxidoreductase family.</text>
</comment>
<evidence type="ECO:0000313" key="7">
    <source>
        <dbReference type="EMBL" id="PWN18434.1"/>
    </source>
</evidence>
<dbReference type="RefSeq" id="XP_025345594.1">
    <property type="nucleotide sequence ID" value="XM_025495489.1"/>
</dbReference>
<feature type="chain" id="PRO_5016245452" evidence="5">
    <location>
        <begin position="23"/>
        <end position="503"/>
    </location>
</feature>
<dbReference type="Gene3D" id="3.40.462.20">
    <property type="match status" value="1"/>
</dbReference>
<evidence type="ECO:0000256" key="4">
    <source>
        <dbReference type="ARBA" id="ARBA00023002"/>
    </source>
</evidence>
<dbReference type="SUPFAM" id="SSF56176">
    <property type="entry name" value="FAD-binding/transporter-associated domain-like"/>
    <property type="match status" value="1"/>
</dbReference>
<accession>A0A316U0M1</accession>
<feature type="signal peptide" evidence="5">
    <location>
        <begin position="1"/>
        <end position="22"/>
    </location>
</feature>
<dbReference type="Pfam" id="PF01565">
    <property type="entry name" value="FAD_binding_4"/>
    <property type="match status" value="1"/>
</dbReference>
<name>A0A316U0M1_9BASI</name>
<keyword evidence="5" id="KW-0732">Signal</keyword>
<dbReference type="Gene3D" id="3.30.465.10">
    <property type="match status" value="1"/>
</dbReference>
<protein>
    <submittedName>
        <fullName evidence="7">FAD-binding domain-containing protein</fullName>
    </submittedName>
</protein>
<dbReference type="InterPro" id="IPR016169">
    <property type="entry name" value="FAD-bd_PCMH_sub2"/>
</dbReference>
<evidence type="ECO:0000256" key="5">
    <source>
        <dbReference type="SAM" id="SignalP"/>
    </source>
</evidence>
<evidence type="ECO:0000313" key="8">
    <source>
        <dbReference type="Proteomes" id="UP000245942"/>
    </source>
</evidence>
<evidence type="ECO:0000259" key="6">
    <source>
        <dbReference type="PROSITE" id="PS51387"/>
    </source>
</evidence>
<organism evidence="7 8">
    <name type="scientific">Pseudomicrostroma glucosiphilum</name>
    <dbReference type="NCBI Taxonomy" id="1684307"/>
    <lineage>
        <taxon>Eukaryota</taxon>
        <taxon>Fungi</taxon>
        <taxon>Dikarya</taxon>
        <taxon>Basidiomycota</taxon>
        <taxon>Ustilaginomycotina</taxon>
        <taxon>Exobasidiomycetes</taxon>
        <taxon>Microstromatales</taxon>
        <taxon>Microstromatales incertae sedis</taxon>
        <taxon>Pseudomicrostroma</taxon>
    </lineage>
</organism>
<dbReference type="OrthoDB" id="2151789at2759"/>
<gene>
    <name evidence="7" type="ORF">BCV69DRAFT_73450</name>
</gene>
<dbReference type="InterPro" id="IPR036318">
    <property type="entry name" value="FAD-bd_PCMH-like_sf"/>
</dbReference>
<evidence type="ECO:0000256" key="2">
    <source>
        <dbReference type="ARBA" id="ARBA00022630"/>
    </source>
</evidence>
<keyword evidence="8" id="KW-1185">Reference proteome</keyword>
<proteinExistence type="inferred from homology"/>
<dbReference type="InterPro" id="IPR006094">
    <property type="entry name" value="Oxid_FAD_bind_N"/>
</dbReference>
<dbReference type="Gene3D" id="3.30.43.10">
    <property type="entry name" value="Uridine Diphospho-n-acetylenolpyruvylglucosamine Reductase, domain 2"/>
    <property type="match status" value="1"/>
</dbReference>
<dbReference type="PANTHER" id="PTHR42973">
    <property type="entry name" value="BINDING OXIDOREDUCTASE, PUTATIVE (AFU_ORTHOLOGUE AFUA_1G17690)-RELATED"/>
    <property type="match status" value="1"/>
</dbReference>
<dbReference type="EMBL" id="KZ819336">
    <property type="protein sequence ID" value="PWN18434.1"/>
    <property type="molecule type" value="Genomic_DNA"/>
</dbReference>
<dbReference type="GO" id="GO:0016491">
    <property type="term" value="F:oxidoreductase activity"/>
    <property type="evidence" value="ECO:0007669"/>
    <property type="project" value="UniProtKB-KW"/>
</dbReference>
<dbReference type="STRING" id="1684307.A0A316U0M1"/>
<feature type="domain" description="FAD-binding PCMH-type" evidence="6">
    <location>
        <begin position="81"/>
        <end position="252"/>
    </location>
</feature>
<keyword evidence="2" id="KW-0285">Flavoprotein</keyword>
<reference evidence="7 8" key="1">
    <citation type="journal article" date="2018" name="Mol. Biol. Evol.">
        <title>Broad Genomic Sampling Reveals a Smut Pathogenic Ancestry of the Fungal Clade Ustilaginomycotina.</title>
        <authorList>
            <person name="Kijpornyongpan T."/>
            <person name="Mondo S.J."/>
            <person name="Barry K."/>
            <person name="Sandor L."/>
            <person name="Lee J."/>
            <person name="Lipzen A."/>
            <person name="Pangilinan J."/>
            <person name="LaButti K."/>
            <person name="Hainaut M."/>
            <person name="Henrissat B."/>
            <person name="Grigoriev I.V."/>
            <person name="Spatafora J.W."/>
            <person name="Aime M.C."/>
        </authorList>
    </citation>
    <scope>NUCLEOTIDE SEQUENCE [LARGE SCALE GENOMIC DNA]</scope>
    <source>
        <strain evidence="7 8">MCA 4718</strain>
    </source>
</reference>
<evidence type="ECO:0000256" key="1">
    <source>
        <dbReference type="ARBA" id="ARBA00005466"/>
    </source>
</evidence>
<dbReference type="AlphaFoldDB" id="A0A316U0M1"/>
<dbReference type="GO" id="GO:0071949">
    <property type="term" value="F:FAD binding"/>
    <property type="evidence" value="ECO:0007669"/>
    <property type="project" value="InterPro"/>
</dbReference>
<keyword evidence="4" id="KW-0560">Oxidoreductase</keyword>